<sequence length="166" mass="18104">MREEKPIDVPAENQIMFGEFEKTPTSPAAPDLQQRVMERDLQLGQSLRGILALLDLQVLARHRVPSAAVGRQLMHQLVLSRQGQAQARLTAVRETQLPPPAGPALRPAGPAHLRALGEEPLSQQAVEELVAGRTVLAQDEDVGGATDHILQIVLLVTRQRDTAELT</sequence>
<evidence type="ECO:0000313" key="2">
    <source>
        <dbReference type="Proteomes" id="UP001529510"/>
    </source>
</evidence>
<protein>
    <submittedName>
        <fullName evidence="1">Uncharacterized protein</fullName>
    </submittedName>
</protein>
<proteinExistence type="predicted"/>
<name>A0ABD0MWE4_CIRMR</name>
<evidence type="ECO:0000313" key="1">
    <source>
        <dbReference type="EMBL" id="KAL0154319.1"/>
    </source>
</evidence>
<reference evidence="1 2" key="1">
    <citation type="submission" date="2024-05" db="EMBL/GenBank/DDBJ databases">
        <title>Genome sequencing and assembly of Indian major carp, Cirrhinus mrigala (Hamilton, 1822).</title>
        <authorList>
            <person name="Mohindra V."/>
            <person name="Chowdhury L.M."/>
            <person name="Lal K."/>
            <person name="Jena J.K."/>
        </authorList>
    </citation>
    <scope>NUCLEOTIDE SEQUENCE [LARGE SCALE GENOMIC DNA]</scope>
    <source>
        <strain evidence="1">CM1030</strain>
        <tissue evidence="1">Blood</tissue>
    </source>
</reference>
<gene>
    <name evidence="1" type="ORF">M9458_050432</name>
</gene>
<dbReference type="AlphaFoldDB" id="A0ABD0MWE4"/>
<keyword evidence="2" id="KW-1185">Reference proteome</keyword>
<organism evidence="1 2">
    <name type="scientific">Cirrhinus mrigala</name>
    <name type="common">Mrigala</name>
    <dbReference type="NCBI Taxonomy" id="683832"/>
    <lineage>
        <taxon>Eukaryota</taxon>
        <taxon>Metazoa</taxon>
        <taxon>Chordata</taxon>
        <taxon>Craniata</taxon>
        <taxon>Vertebrata</taxon>
        <taxon>Euteleostomi</taxon>
        <taxon>Actinopterygii</taxon>
        <taxon>Neopterygii</taxon>
        <taxon>Teleostei</taxon>
        <taxon>Ostariophysi</taxon>
        <taxon>Cypriniformes</taxon>
        <taxon>Cyprinidae</taxon>
        <taxon>Labeoninae</taxon>
        <taxon>Labeonini</taxon>
        <taxon>Cirrhinus</taxon>
    </lineage>
</organism>
<dbReference type="EMBL" id="JAMKFB020000036">
    <property type="protein sequence ID" value="KAL0154319.1"/>
    <property type="molecule type" value="Genomic_DNA"/>
</dbReference>
<dbReference type="Proteomes" id="UP001529510">
    <property type="component" value="Unassembled WGS sequence"/>
</dbReference>
<accession>A0ABD0MWE4</accession>
<comment type="caution">
    <text evidence="1">The sequence shown here is derived from an EMBL/GenBank/DDBJ whole genome shotgun (WGS) entry which is preliminary data.</text>
</comment>